<dbReference type="EMBL" id="AMCI01008895">
    <property type="protein sequence ID" value="EJW90339.1"/>
    <property type="molecule type" value="Genomic_DNA"/>
</dbReference>
<comment type="caution">
    <text evidence="3">The sequence shown here is derived from an EMBL/GenBank/DDBJ whole genome shotgun (WGS) entry which is preliminary data.</text>
</comment>
<evidence type="ECO:0000313" key="3">
    <source>
        <dbReference type="EMBL" id="EJW90339.1"/>
    </source>
</evidence>
<keyword evidence="1" id="KW-0472">Membrane</keyword>
<keyword evidence="1" id="KW-1133">Transmembrane helix</keyword>
<evidence type="ECO:0000259" key="2">
    <source>
        <dbReference type="Pfam" id="PF21117"/>
    </source>
</evidence>
<organism evidence="3">
    <name type="scientific">gut metagenome</name>
    <dbReference type="NCBI Taxonomy" id="749906"/>
    <lineage>
        <taxon>unclassified sequences</taxon>
        <taxon>metagenomes</taxon>
        <taxon>organismal metagenomes</taxon>
    </lineage>
</organism>
<sequence>YLVKYAEQNLFDGKKTIQQVVEAMEKKMERDGLASVAESSYLPVNFAMPRKQEIFACLNRYRGLAVVAIGTIGIVVGLMGRDCSQKGLITTKKSKEFMNFLTNGSQPTIIRNIE</sequence>
<accession>J9FSI0</accession>
<proteinExistence type="predicted"/>
<feature type="non-terminal residue" evidence="3">
    <location>
        <position position="114"/>
    </location>
</feature>
<dbReference type="InterPro" id="IPR049069">
    <property type="entry name" value="MRB1590-like_C"/>
</dbReference>
<feature type="domain" description="MRB1590-like C-terminal" evidence="2">
    <location>
        <begin position="3"/>
        <end position="66"/>
    </location>
</feature>
<keyword evidence="1" id="KW-0812">Transmembrane</keyword>
<protein>
    <recommendedName>
        <fullName evidence="2">MRB1590-like C-terminal domain-containing protein</fullName>
    </recommendedName>
</protein>
<name>J9FSI0_9ZZZZ</name>
<feature type="non-terminal residue" evidence="3">
    <location>
        <position position="1"/>
    </location>
</feature>
<feature type="transmembrane region" description="Helical" evidence="1">
    <location>
        <begin position="61"/>
        <end position="80"/>
    </location>
</feature>
<gene>
    <name evidence="3" type="ORF">EVA_21554</name>
</gene>
<dbReference type="Pfam" id="PF21117">
    <property type="entry name" value="MRB1590_C"/>
    <property type="match status" value="1"/>
</dbReference>
<evidence type="ECO:0000256" key="1">
    <source>
        <dbReference type="SAM" id="Phobius"/>
    </source>
</evidence>
<dbReference type="AlphaFoldDB" id="J9FSI0"/>
<reference evidence="3" key="1">
    <citation type="journal article" date="2012" name="PLoS ONE">
        <title>Gene sets for utilization of primary and secondary nutrition supplies in the distal gut of endangered iberian lynx.</title>
        <authorList>
            <person name="Alcaide M."/>
            <person name="Messina E."/>
            <person name="Richter M."/>
            <person name="Bargiela R."/>
            <person name="Peplies J."/>
            <person name="Huws S.A."/>
            <person name="Newbold C.J."/>
            <person name="Golyshin P.N."/>
            <person name="Simon M.A."/>
            <person name="Lopez G."/>
            <person name="Yakimov M.M."/>
            <person name="Ferrer M."/>
        </authorList>
    </citation>
    <scope>NUCLEOTIDE SEQUENCE</scope>
</reference>